<name>A0A934IN17_9HYPH</name>
<dbReference type="CDD" id="cd02440">
    <property type="entry name" value="AdoMet_MTases"/>
    <property type="match status" value="1"/>
</dbReference>
<sequence length="337" mass="37145">MTQAARVGWYAAQSAAGRRLAAEVGKTLPPVDPPVIEAPAGVPKRPALLKHVRRLLARDLANVEAGLYPFPRDEPGGLAGLLTRRNLYLKDLPEVVRRRATGAHQEVERDGLARPRYYAQNFHFQTDGWLSDHSAALYETQVETLFLGAAAAMRRQALVPIAEMVRARDQRQLRMLDVATGAGAFLRDVRRAFPRLPVIASDLSEPYLAHARAGRGEPAVAAAAEALPFADGAFDIVTNIYLFHELPPKVRPLVAAELARVLAPEGRLVIVDSLQTGDTPELDGLLELFPQLFHEPYYRSYLTLDMEGVCASVGLELEAAWPAFVSKIFVFRKRMPS</sequence>
<proteinExistence type="predicted"/>
<evidence type="ECO:0000313" key="2">
    <source>
        <dbReference type="EMBL" id="MBJ3774900.1"/>
    </source>
</evidence>
<dbReference type="Gene3D" id="3.40.50.150">
    <property type="entry name" value="Vaccinia Virus protein VP39"/>
    <property type="match status" value="1"/>
</dbReference>
<dbReference type="EMBL" id="JAEKJA010000003">
    <property type="protein sequence ID" value="MBJ3774900.1"/>
    <property type="molecule type" value="Genomic_DNA"/>
</dbReference>
<dbReference type="GO" id="GO:0008757">
    <property type="term" value="F:S-adenosylmethionine-dependent methyltransferase activity"/>
    <property type="evidence" value="ECO:0007669"/>
    <property type="project" value="InterPro"/>
</dbReference>
<feature type="domain" description="Methyltransferase type 11" evidence="1">
    <location>
        <begin position="176"/>
        <end position="270"/>
    </location>
</feature>
<dbReference type="AlphaFoldDB" id="A0A934IN17"/>
<dbReference type="GO" id="GO:0032259">
    <property type="term" value="P:methylation"/>
    <property type="evidence" value="ECO:0007669"/>
    <property type="project" value="UniProtKB-KW"/>
</dbReference>
<dbReference type="InterPro" id="IPR029063">
    <property type="entry name" value="SAM-dependent_MTases_sf"/>
</dbReference>
<dbReference type="PANTHER" id="PTHR43591:SF24">
    <property type="entry name" value="2-METHOXY-6-POLYPRENYL-1,4-BENZOQUINOL METHYLASE, MITOCHONDRIAL"/>
    <property type="match status" value="1"/>
</dbReference>
<reference evidence="2" key="1">
    <citation type="submission" date="2020-12" db="EMBL/GenBank/DDBJ databases">
        <title>Bacterial taxonomy.</title>
        <authorList>
            <person name="Pan X."/>
        </authorList>
    </citation>
    <scope>NUCLEOTIDE SEQUENCE</scope>
    <source>
        <strain evidence="2">B2012</strain>
    </source>
</reference>
<dbReference type="InterPro" id="IPR013216">
    <property type="entry name" value="Methyltransf_11"/>
</dbReference>
<gene>
    <name evidence="2" type="ORF">JCR33_04330</name>
</gene>
<comment type="caution">
    <text evidence="2">The sequence shown here is derived from an EMBL/GenBank/DDBJ whole genome shotgun (WGS) entry which is preliminary data.</text>
</comment>
<protein>
    <submittedName>
        <fullName evidence="2">Class I SAM-dependent methyltransferase</fullName>
    </submittedName>
</protein>
<accession>A0A934IN17</accession>
<keyword evidence="2" id="KW-0489">Methyltransferase</keyword>
<evidence type="ECO:0000259" key="1">
    <source>
        <dbReference type="Pfam" id="PF08241"/>
    </source>
</evidence>
<dbReference type="Pfam" id="PF08241">
    <property type="entry name" value="Methyltransf_11"/>
    <property type="match status" value="1"/>
</dbReference>
<organism evidence="2 3">
    <name type="scientific">Acuticoccus mangrovi</name>
    <dbReference type="NCBI Taxonomy" id="2796142"/>
    <lineage>
        <taxon>Bacteria</taxon>
        <taxon>Pseudomonadati</taxon>
        <taxon>Pseudomonadota</taxon>
        <taxon>Alphaproteobacteria</taxon>
        <taxon>Hyphomicrobiales</taxon>
        <taxon>Amorphaceae</taxon>
        <taxon>Acuticoccus</taxon>
    </lineage>
</organism>
<evidence type="ECO:0000313" key="3">
    <source>
        <dbReference type="Proteomes" id="UP000609531"/>
    </source>
</evidence>
<dbReference type="Proteomes" id="UP000609531">
    <property type="component" value="Unassembled WGS sequence"/>
</dbReference>
<keyword evidence="2" id="KW-0808">Transferase</keyword>
<dbReference type="SUPFAM" id="SSF53335">
    <property type="entry name" value="S-adenosyl-L-methionine-dependent methyltransferases"/>
    <property type="match status" value="1"/>
</dbReference>
<keyword evidence="3" id="KW-1185">Reference proteome</keyword>
<dbReference type="PANTHER" id="PTHR43591">
    <property type="entry name" value="METHYLTRANSFERASE"/>
    <property type="match status" value="1"/>
</dbReference>